<dbReference type="GO" id="GO:0018104">
    <property type="term" value="P:peptidoglycan-protein cross-linking"/>
    <property type="evidence" value="ECO:0007669"/>
    <property type="project" value="TreeGrafter"/>
</dbReference>
<dbReference type="SUPFAM" id="SSF141523">
    <property type="entry name" value="L,D-transpeptidase catalytic domain-like"/>
    <property type="match status" value="1"/>
</dbReference>
<proteinExistence type="inferred from homology"/>
<dbReference type="GO" id="GO:0008360">
    <property type="term" value="P:regulation of cell shape"/>
    <property type="evidence" value="ECO:0007669"/>
    <property type="project" value="UniProtKB-UniRule"/>
</dbReference>
<feature type="signal peptide" evidence="8">
    <location>
        <begin position="1"/>
        <end position="17"/>
    </location>
</feature>
<feature type="chain" id="PRO_5004924754" description="L,D-TPase catalytic domain-containing protein" evidence="8">
    <location>
        <begin position="18"/>
        <end position="338"/>
    </location>
</feature>
<dbReference type="PIRSF" id="PIRSF029342">
    <property type="entry name" value="UCP029342_ErfK/YbiS/YcfS/YnhG"/>
    <property type="match status" value="1"/>
</dbReference>
<evidence type="ECO:0000256" key="4">
    <source>
        <dbReference type="ARBA" id="ARBA00022960"/>
    </source>
</evidence>
<organism evidence="10 11">
    <name type="scientific">Skermanella stibiiresistens SB22</name>
    <dbReference type="NCBI Taxonomy" id="1385369"/>
    <lineage>
        <taxon>Bacteria</taxon>
        <taxon>Pseudomonadati</taxon>
        <taxon>Pseudomonadota</taxon>
        <taxon>Alphaproteobacteria</taxon>
        <taxon>Rhodospirillales</taxon>
        <taxon>Azospirillaceae</taxon>
        <taxon>Skermanella</taxon>
    </lineage>
</organism>
<comment type="pathway">
    <text evidence="1 7">Cell wall biogenesis; peptidoglycan biosynthesis.</text>
</comment>
<dbReference type="RefSeq" id="WP_037461494.1">
    <property type="nucleotide sequence ID" value="NZ_AVFL01000057.1"/>
</dbReference>
<dbReference type="PANTHER" id="PTHR30582">
    <property type="entry name" value="L,D-TRANSPEPTIDASE"/>
    <property type="match status" value="1"/>
</dbReference>
<dbReference type="InterPro" id="IPR016915">
    <property type="entry name" value="UCP029342"/>
</dbReference>
<keyword evidence="5 7" id="KW-0573">Peptidoglycan synthesis</keyword>
<evidence type="ECO:0000256" key="7">
    <source>
        <dbReference type="PROSITE-ProRule" id="PRU01373"/>
    </source>
</evidence>
<dbReference type="InterPro" id="IPR050979">
    <property type="entry name" value="LD-transpeptidase"/>
</dbReference>
<dbReference type="InterPro" id="IPR038063">
    <property type="entry name" value="Transpep_catalytic_dom"/>
</dbReference>
<dbReference type="UniPathway" id="UPA00219"/>
<dbReference type="InterPro" id="IPR005490">
    <property type="entry name" value="LD_TPept_cat_dom"/>
</dbReference>
<feature type="domain" description="L,D-TPase catalytic" evidence="9">
    <location>
        <begin position="60"/>
        <end position="169"/>
    </location>
</feature>
<evidence type="ECO:0000259" key="9">
    <source>
        <dbReference type="PROSITE" id="PS52029"/>
    </source>
</evidence>
<keyword evidence="11" id="KW-1185">Reference proteome</keyword>
<keyword evidence="4 7" id="KW-0133">Cell shape</keyword>
<dbReference type="CDD" id="cd16913">
    <property type="entry name" value="YkuD_like"/>
    <property type="match status" value="1"/>
</dbReference>
<evidence type="ECO:0000256" key="3">
    <source>
        <dbReference type="ARBA" id="ARBA00022679"/>
    </source>
</evidence>
<dbReference type="OrthoDB" id="463216at2"/>
<dbReference type="STRING" id="1385369.N825_22405"/>
<evidence type="ECO:0000313" key="10">
    <source>
        <dbReference type="EMBL" id="EWY36003.1"/>
    </source>
</evidence>
<dbReference type="PANTHER" id="PTHR30582:SF2">
    <property type="entry name" value="L,D-TRANSPEPTIDASE YCIB-RELATED"/>
    <property type="match status" value="1"/>
</dbReference>
<dbReference type="PATRIC" id="fig|1385369.3.peg.6969"/>
<dbReference type="Pfam" id="PF03734">
    <property type="entry name" value="YkuD"/>
    <property type="match status" value="1"/>
</dbReference>
<accession>W9GWY6</accession>
<dbReference type="EMBL" id="AVFL01000057">
    <property type="protein sequence ID" value="EWY36003.1"/>
    <property type="molecule type" value="Genomic_DNA"/>
</dbReference>
<sequence length="338" mass="35979">MLRLLLATFALAMPLSAGEIGEAFGQGRPASSPVELARVAETLSPGEWVWAPEIAPSGPILIYVNLSDQLATVYRNGVRIGVSTISSGKPGHETPTGVFSILQKDAFHRSTKYHNAPMFYMERLTWDGVALHAGGLPGYPESHGCVHLPLEFARLLFGVTNFSATVVVAGDAAHRVGAISAGIAAPFVPAGYPADVPHLEGAWRWTPELSPDGPITVILSKSDQEAVVLRNGIEIGRGRIQLDDHDDAVHVLTLTQNPDGGRRWIYAGLPGHESEKGATLADAEIGRLRAPRPFYDRVEASLKRGDSVVVTPAPIGDGAVGHRLTIIDAMGEPKASHP</sequence>
<evidence type="ECO:0000256" key="6">
    <source>
        <dbReference type="ARBA" id="ARBA00023316"/>
    </source>
</evidence>
<gene>
    <name evidence="10" type="ORF">N825_22405</name>
</gene>
<comment type="similarity">
    <text evidence="2">Belongs to the YkuD family.</text>
</comment>
<keyword evidence="3" id="KW-0808">Transferase</keyword>
<keyword evidence="6 7" id="KW-0961">Cell wall biogenesis/degradation</keyword>
<dbReference type="GO" id="GO:0016740">
    <property type="term" value="F:transferase activity"/>
    <property type="evidence" value="ECO:0007669"/>
    <property type="project" value="UniProtKB-KW"/>
</dbReference>
<dbReference type="GO" id="GO:0071972">
    <property type="term" value="F:peptidoglycan L,D-transpeptidase activity"/>
    <property type="evidence" value="ECO:0007669"/>
    <property type="project" value="TreeGrafter"/>
</dbReference>
<dbReference type="PROSITE" id="PS52029">
    <property type="entry name" value="LD_TPASE"/>
    <property type="match status" value="1"/>
</dbReference>
<protein>
    <recommendedName>
        <fullName evidence="9">L,D-TPase catalytic domain-containing protein</fullName>
    </recommendedName>
</protein>
<name>W9GWY6_9PROT</name>
<dbReference type="NCBIfam" id="NF004785">
    <property type="entry name" value="PRK06132.1-2"/>
    <property type="match status" value="1"/>
</dbReference>
<dbReference type="GO" id="GO:0071555">
    <property type="term" value="P:cell wall organization"/>
    <property type="evidence" value="ECO:0007669"/>
    <property type="project" value="UniProtKB-UniRule"/>
</dbReference>
<reference evidence="10 11" key="1">
    <citation type="submission" date="2013-08" db="EMBL/GenBank/DDBJ databases">
        <title>The genome sequence of Skermanella stibiiresistens.</title>
        <authorList>
            <person name="Zhu W."/>
            <person name="Wang G."/>
        </authorList>
    </citation>
    <scope>NUCLEOTIDE SEQUENCE [LARGE SCALE GENOMIC DNA]</scope>
    <source>
        <strain evidence="10 11">SB22</strain>
    </source>
</reference>
<comment type="caution">
    <text evidence="10">The sequence shown here is derived from an EMBL/GenBank/DDBJ whole genome shotgun (WGS) entry which is preliminary data.</text>
</comment>
<feature type="active site" description="Nucleophile" evidence="7">
    <location>
        <position position="145"/>
    </location>
</feature>
<evidence type="ECO:0000256" key="8">
    <source>
        <dbReference type="SAM" id="SignalP"/>
    </source>
</evidence>
<dbReference type="AlphaFoldDB" id="W9GWY6"/>
<keyword evidence="8" id="KW-0732">Signal</keyword>
<dbReference type="Proteomes" id="UP000019486">
    <property type="component" value="Unassembled WGS sequence"/>
</dbReference>
<evidence type="ECO:0000256" key="2">
    <source>
        <dbReference type="ARBA" id="ARBA00005992"/>
    </source>
</evidence>
<dbReference type="GO" id="GO:0005576">
    <property type="term" value="C:extracellular region"/>
    <property type="evidence" value="ECO:0007669"/>
    <property type="project" value="TreeGrafter"/>
</dbReference>
<dbReference type="Gene3D" id="2.40.440.10">
    <property type="entry name" value="L,D-transpeptidase catalytic domain-like"/>
    <property type="match status" value="1"/>
</dbReference>
<feature type="active site" description="Proton donor/acceptor" evidence="7">
    <location>
        <position position="132"/>
    </location>
</feature>
<evidence type="ECO:0000256" key="5">
    <source>
        <dbReference type="ARBA" id="ARBA00022984"/>
    </source>
</evidence>
<evidence type="ECO:0000313" key="11">
    <source>
        <dbReference type="Proteomes" id="UP000019486"/>
    </source>
</evidence>
<evidence type="ECO:0000256" key="1">
    <source>
        <dbReference type="ARBA" id="ARBA00004752"/>
    </source>
</evidence>